<accession>A0ABW6WAD2</accession>
<evidence type="ECO:0000313" key="3">
    <source>
        <dbReference type="Proteomes" id="UP001602245"/>
    </source>
</evidence>
<keyword evidence="3" id="KW-1185">Reference proteome</keyword>
<dbReference type="Proteomes" id="UP001602245">
    <property type="component" value="Unassembled WGS sequence"/>
</dbReference>
<gene>
    <name evidence="2" type="ORF">ACFY35_12575</name>
</gene>
<dbReference type="RefSeq" id="WP_020510893.1">
    <property type="nucleotide sequence ID" value="NZ_JBIAZU010000002.1"/>
</dbReference>
<feature type="compositionally biased region" description="Basic residues" evidence="1">
    <location>
        <begin position="29"/>
        <end position="41"/>
    </location>
</feature>
<sequence length="117" mass="11755">MTTISAIGDAATTRVQTDDQDLKALAAHHAAKGGHGHHGVKKSGPPPAAAGALSPATKGENSGLADKLDQVSQALDMDSDDVTAQATTASALVGMFRNKGVDPRDVLDSGDLLDVAA</sequence>
<evidence type="ECO:0000256" key="1">
    <source>
        <dbReference type="SAM" id="MobiDB-lite"/>
    </source>
</evidence>
<proteinExistence type="predicted"/>
<reference evidence="2 3" key="1">
    <citation type="submission" date="2024-10" db="EMBL/GenBank/DDBJ databases">
        <title>The Natural Products Discovery Center: Release of the First 8490 Sequenced Strains for Exploring Actinobacteria Biosynthetic Diversity.</title>
        <authorList>
            <person name="Kalkreuter E."/>
            <person name="Kautsar S.A."/>
            <person name="Yang D."/>
            <person name="Bader C.D."/>
            <person name="Teijaro C.N."/>
            <person name="Fluegel L."/>
            <person name="Davis C.M."/>
            <person name="Simpson J.R."/>
            <person name="Lauterbach L."/>
            <person name="Steele A.D."/>
            <person name="Gui C."/>
            <person name="Meng S."/>
            <person name="Li G."/>
            <person name="Viehrig K."/>
            <person name="Ye F."/>
            <person name="Su P."/>
            <person name="Kiefer A.F."/>
            <person name="Nichols A."/>
            <person name="Cepeda A.J."/>
            <person name="Yan W."/>
            <person name="Fan B."/>
            <person name="Jiang Y."/>
            <person name="Adhikari A."/>
            <person name="Zheng C.-J."/>
            <person name="Schuster L."/>
            <person name="Cowan T.M."/>
            <person name="Smanski M.J."/>
            <person name="Chevrette M.G."/>
            <person name="De Carvalho L.P.S."/>
            <person name="Shen B."/>
        </authorList>
    </citation>
    <scope>NUCLEOTIDE SEQUENCE [LARGE SCALE GENOMIC DNA]</scope>
    <source>
        <strain evidence="2 3">NPDC000087</strain>
    </source>
</reference>
<evidence type="ECO:0000313" key="2">
    <source>
        <dbReference type="EMBL" id="MFF5290274.1"/>
    </source>
</evidence>
<organism evidence="2 3">
    <name type="scientific">Paractinoplanes globisporus</name>
    <dbReference type="NCBI Taxonomy" id="113565"/>
    <lineage>
        <taxon>Bacteria</taxon>
        <taxon>Bacillati</taxon>
        <taxon>Actinomycetota</taxon>
        <taxon>Actinomycetes</taxon>
        <taxon>Micromonosporales</taxon>
        <taxon>Micromonosporaceae</taxon>
        <taxon>Paractinoplanes</taxon>
    </lineage>
</organism>
<protein>
    <submittedName>
        <fullName evidence="2">Uncharacterized protein</fullName>
    </submittedName>
</protein>
<dbReference type="EMBL" id="JBIAZU010000002">
    <property type="protein sequence ID" value="MFF5290274.1"/>
    <property type="molecule type" value="Genomic_DNA"/>
</dbReference>
<name>A0ABW6WAD2_9ACTN</name>
<comment type="caution">
    <text evidence="2">The sequence shown here is derived from an EMBL/GenBank/DDBJ whole genome shotgun (WGS) entry which is preliminary data.</text>
</comment>
<feature type="region of interest" description="Disordered" evidence="1">
    <location>
        <begin position="27"/>
        <end position="66"/>
    </location>
</feature>